<dbReference type="RefSeq" id="WP_013566657.1">
    <property type="nucleotide sequence ID" value="NC_014963.1"/>
</dbReference>
<organism evidence="1 2">
    <name type="scientific">Terriglobus saanensis (strain ATCC BAA-1853 / DSM 23119 / SP1PR4)</name>
    <dbReference type="NCBI Taxonomy" id="401053"/>
    <lineage>
        <taxon>Bacteria</taxon>
        <taxon>Pseudomonadati</taxon>
        <taxon>Acidobacteriota</taxon>
        <taxon>Terriglobia</taxon>
        <taxon>Terriglobales</taxon>
        <taxon>Acidobacteriaceae</taxon>
        <taxon>Terriglobus</taxon>
    </lineage>
</organism>
<dbReference type="Proteomes" id="UP000006844">
    <property type="component" value="Chromosome"/>
</dbReference>
<reference evidence="1 2" key="1">
    <citation type="journal article" date="2012" name="Stand. Genomic Sci.">
        <title>Complete genome sequence of Terriglobus saanensis type strain SP1PR4(T), an Acidobacteria from tundra soil.</title>
        <authorList>
            <person name="Rawat S.R."/>
            <person name="Mannisto M.K."/>
            <person name="Starovoytov V."/>
            <person name="Goodwin L."/>
            <person name="Nolan M."/>
            <person name="Hauser L."/>
            <person name="Land M."/>
            <person name="Davenport K.W."/>
            <person name="Woyke T."/>
            <person name="Haggblom M.M."/>
        </authorList>
    </citation>
    <scope>NUCLEOTIDE SEQUENCE</scope>
    <source>
        <strain evidence="2">ATCC BAA-1853 / DSM 23119 / SP1PR4</strain>
    </source>
</reference>
<evidence type="ECO:0000313" key="1">
    <source>
        <dbReference type="EMBL" id="ADV80924.1"/>
    </source>
</evidence>
<protein>
    <submittedName>
        <fullName evidence="1">Uncharacterized protein</fullName>
    </submittedName>
</protein>
<accession>E8UYX9</accession>
<dbReference type="EMBL" id="CP002467">
    <property type="protein sequence ID" value="ADV80924.1"/>
    <property type="molecule type" value="Genomic_DNA"/>
</dbReference>
<dbReference type="HOGENOM" id="CLU_2523234_0_0_0"/>
<keyword evidence="2" id="KW-1185">Reference proteome</keyword>
<name>E8UYX9_TERSS</name>
<sequence>MNFLKLFLRGLALLPSLIQGIEAIFGAKTGPQKKDAALSIASSAINVVDAVASKTIVDSGKFTKGLGMVIDGVVECLNASLWAKS</sequence>
<evidence type="ECO:0000313" key="2">
    <source>
        <dbReference type="Proteomes" id="UP000006844"/>
    </source>
</evidence>
<dbReference type="OrthoDB" id="121925at2"/>
<gene>
    <name evidence="1" type="ordered locus">AciPR4_0083</name>
</gene>
<proteinExistence type="predicted"/>
<dbReference type="KEGG" id="tsa:AciPR4_0083"/>
<dbReference type="AlphaFoldDB" id="E8UYX9"/>
<dbReference type="STRING" id="401053.AciPR4_0083"/>
<dbReference type="eggNOG" id="ENOG50348N7">
    <property type="taxonomic scope" value="Bacteria"/>
</dbReference>